<evidence type="ECO:0000313" key="8">
    <source>
        <dbReference type="EMBL" id="EUA08859.1"/>
    </source>
</evidence>
<organism evidence="8">
    <name type="scientific">Mycobacterium xenopi 4042</name>
    <dbReference type="NCBI Taxonomy" id="1299334"/>
    <lineage>
        <taxon>Bacteria</taxon>
        <taxon>Bacillati</taxon>
        <taxon>Actinomycetota</taxon>
        <taxon>Actinomycetes</taxon>
        <taxon>Mycobacteriales</taxon>
        <taxon>Mycobacteriaceae</taxon>
        <taxon>Mycobacterium</taxon>
    </lineage>
</organism>
<keyword evidence="3" id="KW-0067">ATP-binding</keyword>
<feature type="compositionally biased region" description="Low complexity" evidence="6">
    <location>
        <begin position="115"/>
        <end position="131"/>
    </location>
</feature>
<evidence type="ECO:0000256" key="4">
    <source>
        <dbReference type="ARBA" id="ARBA00022917"/>
    </source>
</evidence>
<dbReference type="Gene3D" id="3.90.740.10">
    <property type="entry name" value="Valyl/Leucyl/Isoleucyl-tRNA synthetase, editing domain"/>
    <property type="match status" value="1"/>
</dbReference>
<evidence type="ECO:0000259" key="7">
    <source>
        <dbReference type="PROSITE" id="PS50042"/>
    </source>
</evidence>
<comment type="caution">
    <text evidence="8">The sequence shown here is derived from an EMBL/GenBank/DDBJ whole genome shotgun (WGS) entry which is preliminary data.</text>
</comment>
<evidence type="ECO:0000256" key="3">
    <source>
        <dbReference type="ARBA" id="ARBA00022840"/>
    </source>
</evidence>
<dbReference type="EMBL" id="JAOB01000090">
    <property type="protein sequence ID" value="EUA08859.1"/>
    <property type="molecule type" value="Genomic_DNA"/>
</dbReference>
<dbReference type="GO" id="GO:0006428">
    <property type="term" value="P:isoleucyl-tRNA aminoacylation"/>
    <property type="evidence" value="ECO:0007669"/>
    <property type="project" value="TreeGrafter"/>
</dbReference>
<dbReference type="PANTHER" id="PTHR42780">
    <property type="entry name" value="SOLEUCYL-TRNA SYNTHETASE"/>
    <property type="match status" value="1"/>
</dbReference>
<evidence type="ECO:0000256" key="6">
    <source>
        <dbReference type="SAM" id="MobiDB-lite"/>
    </source>
</evidence>
<protein>
    <submittedName>
        <fullName evidence="8">tRNA synthetases class I family protein</fullName>
    </submittedName>
</protein>
<dbReference type="SUPFAM" id="SSF50677">
    <property type="entry name" value="ValRS/IleRS/LeuRS editing domain"/>
    <property type="match status" value="1"/>
</dbReference>
<reference evidence="8" key="1">
    <citation type="submission" date="2014-01" db="EMBL/GenBank/DDBJ databases">
        <authorList>
            <person name="Brown-Elliot B."/>
            <person name="Wallace R."/>
            <person name="Lenaerts A."/>
            <person name="Ordway D."/>
            <person name="DeGroote M.A."/>
            <person name="Parker T."/>
            <person name="Sizemore C."/>
            <person name="Tallon L.J."/>
            <person name="Sadzewicz L.K."/>
            <person name="Sengamalay N."/>
            <person name="Fraser C.M."/>
            <person name="Hine E."/>
            <person name="Shefchek K.A."/>
            <person name="Das S.P."/>
            <person name="Tettelin H."/>
        </authorList>
    </citation>
    <scope>NUCLEOTIDE SEQUENCE [LARGE SCALE GENOMIC DNA]</scope>
    <source>
        <strain evidence="8">4042</strain>
    </source>
</reference>
<feature type="domain" description="Cyclic nucleotide-binding" evidence="7">
    <location>
        <begin position="1"/>
        <end position="65"/>
    </location>
</feature>
<dbReference type="InterPro" id="IPR009008">
    <property type="entry name" value="Val/Leu/Ile-tRNA-synth_edit"/>
</dbReference>
<proteinExistence type="predicted"/>
<dbReference type="InterPro" id="IPR023586">
    <property type="entry name" value="Ile-tRNA-ligase_type2"/>
</dbReference>
<keyword evidence="5 8" id="KW-0030">Aminoacyl-tRNA synthetase</keyword>
<gene>
    <name evidence="8" type="ORF">I553_9916</name>
</gene>
<keyword evidence="4" id="KW-0648">Protein biosynthesis</keyword>
<accession>X7YP39</accession>
<evidence type="ECO:0000256" key="2">
    <source>
        <dbReference type="ARBA" id="ARBA00022741"/>
    </source>
</evidence>
<evidence type="ECO:0000256" key="1">
    <source>
        <dbReference type="ARBA" id="ARBA00022598"/>
    </source>
</evidence>
<sequence length="131" mass="14036">MTYVQVRAGERRYVLAEGRLGAYARELGDEPEVLGRYRGADLLGQRYLPPFAYFMDSPKAFRVLAGDFVTTEDGTGIVHLAPAYGEDDMAVADEVGIAAVTRSIPTDASTPPCPTTRASTSSTPTRTSSAT</sequence>
<dbReference type="GO" id="GO:0005524">
    <property type="term" value="F:ATP binding"/>
    <property type="evidence" value="ECO:0007669"/>
    <property type="project" value="UniProtKB-KW"/>
</dbReference>
<feature type="region of interest" description="Disordered" evidence="6">
    <location>
        <begin position="102"/>
        <end position="131"/>
    </location>
</feature>
<name>X7YP39_MYCXE</name>
<dbReference type="InterPro" id="IPR000595">
    <property type="entry name" value="cNMP-bd_dom"/>
</dbReference>
<dbReference type="PATRIC" id="fig|1299334.3.peg.9407"/>
<evidence type="ECO:0000256" key="5">
    <source>
        <dbReference type="ARBA" id="ARBA00023146"/>
    </source>
</evidence>
<keyword evidence="2" id="KW-0547">Nucleotide-binding</keyword>
<dbReference type="PROSITE" id="PS50042">
    <property type="entry name" value="CNMP_BINDING_3"/>
    <property type="match status" value="1"/>
</dbReference>
<dbReference type="GO" id="GO:0004822">
    <property type="term" value="F:isoleucine-tRNA ligase activity"/>
    <property type="evidence" value="ECO:0007669"/>
    <property type="project" value="InterPro"/>
</dbReference>
<keyword evidence="1" id="KW-0436">Ligase</keyword>
<dbReference type="AlphaFoldDB" id="X7YP39"/>
<dbReference type="PANTHER" id="PTHR42780:SF1">
    <property type="entry name" value="ISOLEUCINE--TRNA LIGASE, CYTOPLASMIC"/>
    <property type="match status" value="1"/>
</dbReference>
<dbReference type="GO" id="GO:0002161">
    <property type="term" value="F:aminoacyl-tRNA deacylase activity"/>
    <property type="evidence" value="ECO:0007669"/>
    <property type="project" value="InterPro"/>
</dbReference>